<dbReference type="GO" id="GO:0032977">
    <property type="term" value="F:membrane insertase activity"/>
    <property type="evidence" value="ECO:0007669"/>
    <property type="project" value="InterPro"/>
</dbReference>
<dbReference type="EMBL" id="KZ305030">
    <property type="protein sequence ID" value="PIA49023.1"/>
    <property type="molecule type" value="Genomic_DNA"/>
</dbReference>
<comment type="subcellular location">
    <subcellularLocation>
        <location evidence="1 6">Membrane</location>
        <topology evidence="1 6">Multi-pass membrane protein</topology>
    </subcellularLocation>
</comment>
<dbReference type="Pfam" id="PF02096">
    <property type="entry name" value="60KD_IMP"/>
    <property type="match status" value="1"/>
</dbReference>
<keyword evidence="3 6" id="KW-0812">Transmembrane</keyword>
<dbReference type="InterPro" id="IPR001708">
    <property type="entry name" value="YidC/ALB3/OXA1/COX18"/>
</dbReference>
<dbReference type="AlphaFoldDB" id="A0A2G5DZS0"/>
<comment type="similarity">
    <text evidence="2">Belongs to the OXA1/ALB3/YidC (TC 2.A.9.2) family.</text>
</comment>
<comment type="similarity">
    <text evidence="6">Belongs to the OXA1/ALB3/YidC family.</text>
</comment>
<evidence type="ECO:0000259" key="8">
    <source>
        <dbReference type="Pfam" id="PF02096"/>
    </source>
</evidence>
<protein>
    <recommendedName>
        <fullName evidence="8">Membrane insertase YidC/Oxa/ALB C-terminal domain-containing protein</fullName>
    </recommendedName>
</protein>
<evidence type="ECO:0000256" key="3">
    <source>
        <dbReference type="ARBA" id="ARBA00022692"/>
    </source>
</evidence>
<dbReference type="STRING" id="218851.A0A2G5DZS0"/>
<sequence length="436" mass="48097">MVSDLKKEISFLARIKQREKDKDEELETRTLSTRITHLTQRFNPSLSYIFNDDDRKSQSSVADSSQFKSNTSLNHGYPQYNFKKTTPGLGPLFQVTGFSSFSMPKGIGSSLCANYSTTTEGVSDKIEYTSDVAHILSDNSVELAASQASVVSEVATAAADSYYPIAALQYFIDGVHSFTGLNWWASIALTTIIIRGITIPILINQLKCTTKLTLMRPHLEKIKQEMENKANDPNAFSEGQKRMKELFNEYGVTPFAPLKGLAIQGPIFISFYLAITNMVDKVPSFKEGGALWFTDLTTPDSLYILPVLTGLSFLVTVECNVQEGLEGNPVAGTIKKFSRGLAVLTVPFTMTFPKAIFCYWVTSNLFSLAYGLEAHTTQTQPALSTFPTVTASKPVVQEPSPSSPTDHSISSSSVINQRIRTLEKQVKGIKKKSKKI</sequence>
<evidence type="ECO:0000256" key="4">
    <source>
        <dbReference type="ARBA" id="ARBA00022989"/>
    </source>
</evidence>
<proteinExistence type="inferred from homology"/>
<feature type="compositionally biased region" description="Low complexity" evidence="7">
    <location>
        <begin position="399"/>
        <end position="413"/>
    </location>
</feature>
<dbReference type="OrthoDB" id="2148490at2759"/>
<evidence type="ECO:0000256" key="7">
    <source>
        <dbReference type="SAM" id="MobiDB-lite"/>
    </source>
</evidence>
<evidence type="ECO:0000256" key="5">
    <source>
        <dbReference type="ARBA" id="ARBA00023136"/>
    </source>
</evidence>
<dbReference type="Proteomes" id="UP000230069">
    <property type="component" value="Unassembled WGS sequence"/>
</dbReference>
<evidence type="ECO:0000313" key="10">
    <source>
        <dbReference type="Proteomes" id="UP000230069"/>
    </source>
</evidence>
<evidence type="ECO:0000256" key="1">
    <source>
        <dbReference type="ARBA" id="ARBA00004141"/>
    </source>
</evidence>
<keyword evidence="4" id="KW-1133">Transmembrane helix</keyword>
<dbReference type="PANTHER" id="PTHR12428">
    <property type="entry name" value="OXA1"/>
    <property type="match status" value="1"/>
</dbReference>
<keyword evidence="5" id="KW-0472">Membrane</keyword>
<keyword evidence="10" id="KW-1185">Reference proteome</keyword>
<evidence type="ECO:0000256" key="2">
    <source>
        <dbReference type="ARBA" id="ARBA00010583"/>
    </source>
</evidence>
<accession>A0A2G5DZS0</accession>
<dbReference type="PANTHER" id="PTHR12428:SF34">
    <property type="entry name" value="MITOCHONDRIAL INNER MEMBRANE PROTEIN OXA1-LIKE"/>
    <property type="match status" value="1"/>
</dbReference>
<dbReference type="NCBIfam" id="TIGR03592">
    <property type="entry name" value="yidC_oxa1_cterm"/>
    <property type="match status" value="1"/>
</dbReference>
<dbReference type="InParanoid" id="A0A2G5DZS0"/>
<evidence type="ECO:0000313" key="9">
    <source>
        <dbReference type="EMBL" id="PIA49023.1"/>
    </source>
</evidence>
<feature type="domain" description="Membrane insertase YidC/Oxa/ALB C-terminal" evidence="8">
    <location>
        <begin position="183"/>
        <end position="369"/>
    </location>
</feature>
<gene>
    <name evidence="9" type="ORF">AQUCO_01300107v1</name>
</gene>
<name>A0A2G5DZS0_AQUCA</name>
<organism evidence="9 10">
    <name type="scientific">Aquilegia coerulea</name>
    <name type="common">Rocky mountain columbine</name>
    <dbReference type="NCBI Taxonomy" id="218851"/>
    <lineage>
        <taxon>Eukaryota</taxon>
        <taxon>Viridiplantae</taxon>
        <taxon>Streptophyta</taxon>
        <taxon>Embryophyta</taxon>
        <taxon>Tracheophyta</taxon>
        <taxon>Spermatophyta</taxon>
        <taxon>Magnoliopsida</taxon>
        <taxon>Ranunculales</taxon>
        <taxon>Ranunculaceae</taxon>
        <taxon>Thalictroideae</taxon>
        <taxon>Aquilegia</taxon>
    </lineage>
</organism>
<dbReference type="CDD" id="cd20069">
    <property type="entry name" value="5TM_Oxa1-like"/>
    <property type="match status" value="1"/>
</dbReference>
<feature type="region of interest" description="Disordered" evidence="7">
    <location>
        <begin position="393"/>
        <end position="416"/>
    </location>
</feature>
<reference evidence="9 10" key="1">
    <citation type="submission" date="2017-09" db="EMBL/GenBank/DDBJ databases">
        <title>WGS assembly of Aquilegia coerulea Goldsmith.</title>
        <authorList>
            <person name="Hodges S."/>
            <person name="Kramer E."/>
            <person name="Nordborg M."/>
            <person name="Tomkins J."/>
            <person name="Borevitz J."/>
            <person name="Derieg N."/>
            <person name="Yan J."/>
            <person name="Mihaltcheva S."/>
            <person name="Hayes R.D."/>
            <person name="Rokhsar D."/>
        </authorList>
    </citation>
    <scope>NUCLEOTIDE SEQUENCE [LARGE SCALE GENOMIC DNA]</scope>
    <source>
        <strain evidence="10">cv. Goldsmith</strain>
    </source>
</reference>
<dbReference type="GO" id="GO:0032979">
    <property type="term" value="P:protein insertion into mitochondrial inner membrane from matrix"/>
    <property type="evidence" value="ECO:0007669"/>
    <property type="project" value="TreeGrafter"/>
</dbReference>
<evidence type="ECO:0000256" key="6">
    <source>
        <dbReference type="RuleBase" id="RU003945"/>
    </source>
</evidence>
<dbReference type="InterPro" id="IPR028055">
    <property type="entry name" value="YidC/Oxa/ALB_C"/>
</dbReference>
<dbReference type="GO" id="GO:0005743">
    <property type="term" value="C:mitochondrial inner membrane"/>
    <property type="evidence" value="ECO:0007669"/>
    <property type="project" value="TreeGrafter"/>
</dbReference>